<comment type="caution">
    <text evidence="1">The sequence shown here is derived from an EMBL/GenBank/DDBJ whole genome shotgun (WGS) entry which is preliminary data.</text>
</comment>
<organism evidence="1 2">
    <name type="scientific">Hibiscus sabdariffa</name>
    <name type="common">roselle</name>
    <dbReference type="NCBI Taxonomy" id="183260"/>
    <lineage>
        <taxon>Eukaryota</taxon>
        <taxon>Viridiplantae</taxon>
        <taxon>Streptophyta</taxon>
        <taxon>Embryophyta</taxon>
        <taxon>Tracheophyta</taxon>
        <taxon>Spermatophyta</taxon>
        <taxon>Magnoliopsida</taxon>
        <taxon>eudicotyledons</taxon>
        <taxon>Gunneridae</taxon>
        <taxon>Pentapetalae</taxon>
        <taxon>rosids</taxon>
        <taxon>malvids</taxon>
        <taxon>Malvales</taxon>
        <taxon>Malvaceae</taxon>
        <taxon>Malvoideae</taxon>
        <taxon>Hibiscus</taxon>
    </lineage>
</organism>
<proteinExistence type="predicted"/>
<accession>A0ABR2AV32</accession>
<evidence type="ECO:0000313" key="1">
    <source>
        <dbReference type="EMBL" id="KAK8497508.1"/>
    </source>
</evidence>
<dbReference type="Proteomes" id="UP001472677">
    <property type="component" value="Unassembled WGS sequence"/>
</dbReference>
<reference evidence="1 2" key="1">
    <citation type="journal article" date="2024" name="G3 (Bethesda)">
        <title>Genome assembly of Hibiscus sabdariffa L. provides insights into metabolisms of medicinal natural products.</title>
        <authorList>
            <person name="Kim T."/>
        </authorList>
    </citation>
    <scope>NUCLEOTIDE SEQUENCE [LARGE SCALE GENOMIC DNA]</scope>
    <source>
        <strain evidence="1">TK-2024</strain>
        <tissue evidence="1">Old leaves</tissue>
    </source>
</reference>
<evidence type="ECO:0000313" key="2">
    <source>
        <dbReference type="Proteomes" id="UP001472677"/>
    </source>
</evidence>
<dbReference type="EMBL" id="JBBPBM010000305">
    <property type="protein sequence ID" value="KAK8497508.1"/>
    <property type="molecule type" value="Genomic_DNA"/>
</dbReference>
<protein>
    <submittedName>
        <fullName evidence="1">Uncharacterized protein</fullName>
    </submittedName>
</protein>
<sequence>MSLQISQVVDDLRDANFVPDKFDAGAAKAVRELLQQGTTTQFHITSSAAILIEKRSIKRLLEKVLDTDVQKISLVSVEEVRSFDNWRANRHIVWPKQLQI</sequence>
<keyword evidence="2" id="KW-1185">Reference proteome</keyword>
<name>A0ABR2AV32_9ROSI</name>
<gene>
    <name evidence="1" type="ORF">V6N12_010210</name>
</gene>